<gene>
    <name evidence="2" type="ORF">EOT05_04245</name>
</gene>
<dbReference type="AlphaFoldDB" id="A0A4Q0AIK7"/>
<feature type="domain" description="Cupin type-2" evidence="1">
    <location>
        <begin position="56"/>
        <end position="126"/>
    </location>
</feature>
<evidence type="ECO:0000313" key="3">
    <source>
        <dbReference type="Proteomes" id="UP000289257"/>
    </source>
</evidence>
<dbReference type="Gene3D" id="2.60.120.10">
    <property type="entry name" value="Jelly Rolls"/>
    <property type="match status" value="1"/>
</dbReference>
<evidence type="ECO:0000313" key="2">
    <source>
        <dbReference type="EMBL" id="RWZ78923.1"/>
    </source>
</evidence>
<dbReference type="SUPFAM" id="SSF51182">
    <property type="entry name" value="RmlC-like cupins"/>
    <property type="match status" value="1"/>
</dbReference>
<dbReference type="EMBL" id="SCKX01000001">
    <property type="protein sequence ID" value="RWZ78923.1"/>
    <property type="molecule type" value="Genomic_DNA"/>
</dbReference>
<organism evidence="2 3">
    <name type="scientific">Candidatus Microsaccharimonas sossegonensis</name>
    <dbReference type="NCBI Taxonomy" id="2506948"/>
    <lineage>
        <taxon>Bacteria</taxon>
        <taxon>Candidatus Saccharimonadota</taxon>
        <taxon>Candidatus Saccharimonadia</taxon>
        <taxon>Candidatus Saccharimonadales</taxon>
        <taxon>Candidatus Saccharimonadaceae</taxon>
        <taxon>Candidatus Microsaccharimonas</taxon>
    </lineage>
</organism>
<keyword evidence="3" id="KW-1185">Reference proteome</keyword>
<protein>
    <submittedName>
        <fullName evidence="2">Cupin domain-containing protein</fullName>
    </submittedName>
</protein>
<dbReference type="Pfam" id="PF07883">
    <property type="entry name" value="Cupin_2"/>
    <property type="match status" value="1"/>
</dbReference>
<dbReference type="CDD" id="cd02208">
    <property type="entry name" value="cupin_RmlC-like"/>
    <property type="match status" value="1"/>
</dbReference>
<dbReference type="InterPro" id="IPR011051">
    <property type="entry name" value="RmlC_Cupin_sf"/>
</dbReference>
<reference evidence="2" key="1">
    <citation type="submission" date="2019-01" db="EMBL/GenBank/DDBJ databases">
        <title>Genomic signatures and co-occurrence patterns of the ultra-small Saccharimodia (Patescibacteria phylum) suggest a symbiotic lifestyle.</title>
        <authorList>
            <person name="Lemos L."/>
            <person name="Medeiros J."/>
            <person name="Andreote F."/>
            <person name="Fernandes G."/>
            <person name="Varani A."/>
            <person name="Oliveira G."/>
            <person name="Pylro V."/>
        </authorList>
    </citation>
    <scope>NUCLEOTIDE SEQUENCE [LARGE SCALE GENOMIC DNA]</scope>
    <source>
        <strain evidence="2">AMD02</strain>
    </source>
</reference>
<accession>A0A4Q0AIK7</accession>
<evidence type="ECO:0000259" key="1">
    <source>
        <dbReference type="Pfam" id="PF07883"/>
    </source>
</evidence>
<proteinExistence type="predicted"/>
<dbReference type="Proteomes" id="UP000289257">
    <property type="component" value="Unassembled WGS sequence"/>
</dbReference>
<sequence length="162" mass="18119">MSHSHHDHSDEHLKIEPINFLTASDDVQVTPNVTGTELNDPDQFADGTNPISISRLTMDPNTGFERHTHPHNHVLVILEGGGFLIYDRGDGVDVRLDFTAGDVFNLPGTNEHAVSAGDEGITMLSIGSPAMRLIDPERMVFIEKEHRWMIPKIIEQINKYKD</sequence>
<name>A0A4Q0AIK7_9BACT</name>
<comment type="caution">
    <text evidence="2">The sequence shown here is derived from an EMBL/GenBank/DDBJ whole genome shotgun (WGS) entry which is preliminary data.</text>
</comment>
<dbReference type="InterPro" id="IPR013096">
    <property type="entry name" value="Cupin_2"/>
</dbReference>
<dbReference type="InterPro" id="IPR014710">
    <property type="entry name" value="RmlC-like_jellyroll"/>
</dbReference>